<dbReference type="RefSeq" id="WP_149163471.1">
    <property type="nucleotide sequence ID" value="NZ_QOKV01000001.1"/>
</dbReference>
<gene>
    <name evidence="1" type="ORF">DS837_03690</name>
</gene>
<sequence>MAQILAFPGKTQTGKTLSADALSADALSIEGHTANRTPANSQIDSATADFDRMMAHHSDLQRKMAEFNRLCEQALAERPMAELLYHPTACSGSVGRA</sequence>
<evidence type="ECO:0000313" key="1">
    <source>
        <dbReference type="EMBL" id="KAA0688828.1"/>
    </source>
</evidence>
<proteinExistence type="predicted"/>
<accession>A0A6L3B722</accession>
<protein>
    <submittedName>
        <fullName evidence="1">Uncharacterized protein</fullName>
    </submittedName>
</protein>
<evidence type="ECO:0000313" key="2">
    <source>
        <dbReference type="Proteomes" id="UP000476837"/>
    </source>
</evidence>
<comment type="caution">
    <text evidence="1">The sequence shown here is derived from an EMBL/GenBank/DDBJ whole genome shotgun (WGS) entry which is preliminary data.</text>
</comment>
<organism evidence="1 2">
    <name type="scientific">Azospirillum brasilense</name>
    <dbReference type="NCBI Taxonomy" id="192"/>
    <lineage>
        <taxon>Bacteria</taxon>
        <taxon>Pseudomonadati</taxon>
        <taxon>Pseudomonadota</taxon>
        <taxon>Alphaproteobacteria</taxon>
        <taxon>Rhodospirillales</taxon>
        <taxon>Azospirillaceae</taxon>
        <taxon>Azospirillum</taxon>
    </lineage>
</organism>
<name>A0A6L3B722_AZOBR</name>
<dbReference type="EMBL" id="QOKV01000001">
    <property type="protein sequence ID" value="KAA0688828.1"/>
    <property type="molecule type" value="Genomic_DNA"/>
</dbReference>
<reference evidence="1 2" key="1">
    <citation type="submission" date="2018-07" db="EMBL/GenBank/DDBJ databases">
        <title>Genome sequence of Roseomonas fauriae ATCC 49958.</title>
        <authorList>
            <person name="Sant'Anna F.H."/>
            <person name="Baldani J.I."/>
            <person name="Zilli J.E."/>
            <person name="Reis V.M."/>
            <person name="Hartmann A."/>
            <person name="Cruz L."/>
            <person name="de Souza E.M."/>
            <person name="de Oliveira Pedrosa F."/>
            <person name="Passaglia L.M.P."/>
        </authorList>
    </citation>
    <scope>NUCLEOTIDE SEQUENCE [LARGE SCALE GENOMIC DNA]</scope>
    <source>
        <strain evidence="1 2">ATCC 49958</strain>
    </source>
</reference>
<dbReference type="AlphaFoldDB" id="A0A6L3B722"/>
<dbReference type="Proteomes" id="UP000476837">
    <property type="component" value="Unassembled WGS sequence"/>
</dbReference>